<organism evidence="1 2">
    <name type="scientific">Solanum commersonii</name>
    <name type="common">Commerson's wild potato</name>
    <name type="synonym">Commerson's nightshade</name>
    <dbReference type="NCBI Taxonomy" id="4109"/>
    <lineage>
        <taxon>Eukaryota</taxon>
        <taxon>Viridiplantae</taxon>
        <taxon>Streptophyta</taxon>
        <taxon>Embryophyta</taxon>
        <taxon>Tracheophyta</taxon>
        <taxon>Spermatophyta</taxon>
        <taxon>Magnoliopsida</taxon>
        <taxon>eudicotyledons</taxon>
        <taxon>Gunneridae</taxon>
        <taxon>Pentapetalae</taxon>
        <taxon>asterids</taxon>
        <taxon>lamiids</taxon>
        <taxon>Solanales</taxon>
        <taxon>Solanaceae</taxon>
        <taxon>Solanoideae</taxon>
        <taxon>Solaneae</taxon>
        <taxon>Solanum</taxon>
    </lineage>
</organism>
<dbReference type="EMBL" id="JACXVP010000009">
    <property type="protein sequence ID" value="KAG5586089.1"/>
    <property type="molecule type" value="Genomic_DNA"/>
</dbReference>
<accession>A0A9J5XCH0</accession>
<gene>
    <name evidence="1" type="ORF">H5410_046523</name>
</gene>
<evidence type="ECO:0000313" key="2">
    <source>
        <dbReference type="Proteomes" id="UP000824120"/>
    </source>
</evidence>
<reference evidence="1 2" key="1">
    <citation type="submission" date="2020-09" db="EMBL/GenBank/DDBJ databases">
        <title>De no assembly of potato wild relative species, Solanum commersonii.</title>
        <authorList>
            <person name="Cho K."/>
        </authorList>
    </citation>
    <scope>NUCLEOTIDE SEQUENCE [LARGE SCALE GENOMIC DNA]</scope>
    <source>
        <strain evidence="1">LZ3.2</strain>
        <tissue evidence="1">Leaf</tissue>
    </source>
</reference>
<proteinExistence type="predicted"/>
<keyword evidence="2" id="KW-1185">Reference proteome</keyword>
<protein>
    <submittedName>
        <fullName evidence="1">Uncharacterized protein</fullName>
    </submittedName>
</protein>
<sequence>MITFVYAKCKDELRKPLWDRFIHLSTMKIPWCTMGDFNMITSINEKKGGIPYNMNKSFDDKQEHTIKYFKFLNLWVDNESFMNTVQNCWSKREYGDIFATVKEFEEKVKNAEIEVL</sequence>
<dbReference type="AlphaFoldDB" id="A0A9J5XCH0"/>
<dbReference type="Proteomes" id="UP000824120">
    <property type="component" value="Chromosome 9"/>
</dbReference>
<evidence type="ECO:0000313" key="1">
    <source>
        <dbReference type="EMBL" id="KAG5586089.1"/>
    </source>
</evidence>
<comment type="caution">
    <text evidence="1">The sequence shown here is derived from an EMBL/GenBank/DDBJ whole genome shotgun (WGS) entry which is preliminary data.</text>
</comment>
<dbReference type="OrthoDB" id="1434605at2759"/>
<name>A0A9J5XCH0_SOLCO</name>